<feature type="region of interest" description="Disordered" evidence="8">
    <location>
        <begin position="319"/>
        <end position="339"/>
    </location>
</feature>
<proteinExistence type="inferred from homology"/>
<evidence type="ECO:0000256" key="5">
    <source>
        <dbReference type="ARBA" id="ARBA00022801"/>
    </source>
</evidence>
<keyword evidence="4 9" id="KW-0812">Transmembrane</keyword>
<dbReference type="SUPFAM" id="SSF144091">
    <property type="entry name" value="Rhomboid-like"/>
    <property type="match status" value="1"/>
</dbReference>
<dbReference type="InterPro" id="IPR022764">
    <property type="entry name" value="Peptidase_S54_rhomboid_dom"/>
</dbReference>
<comment type="caution">
    <text evidence="11">The sequence shown here is derived from an EMBL/GenBank/DDBJ whole genome shotgun (WGS) entry which is preliminary data.</text>
</comment>
<organism evidence="11 12">
    <name type="scientific">Galdieria yellowstonensis</name>
    <dbReference type="NCBI Taxonomy" id="3028027"/>
    <lineage>
        <taxon>Eukaryota</taxon>
        <taxon>Rhodophyta</taxon>
        <taxon>Bangiophyceae</taxon>
        <taxon>Galdieriales</taxon>
        <taxon>Galdieriaceae</taxon>
        <taxon>Galdieria</taxon>
    </lineage>
</organism>
<feature type="transmembrane region" description="Helical" evidence="9">
    <location>
        <begin position="158"/>
        <end position="176"/>
    </location>
</feature>
<keyword evidence="6 9" id="KW-1133">Transmembrane helix</keyword>
<feature type="domain" description="Peptidase S54 rhomboid" evidence="10">
    <location>
        <begin position="83"/>
        <end position="224"/>
    </location>
</feature>
<dbReference type="GO" id="GO:0006508">
    <property type="term" value="P:proteolysis"/>
    <property type="evidence" value="ECO:0007669"/>
    <property type="project" value="UniProtKB-KW"/>
</dbReference>
<keyword evidence="12" id="KW-1185">Reference proteome</keyword>
<evidence type="ECO:0000313" key="12">
    <source>
        <dbReference type="Proteomes" id="UP001300502"/>
    </source>
</evidence>
<sequence length="349" mass="39808">MSFQVCNGADESGEITPVVSSELENGENWQHFAFLRSWKKHCPLSFVTRNFLVMELVLNVTASFVHLNNDSICLSFGRIFYKGQAYRIFVAPFFYHSVAEFVSSVFAWCLVAGPIEKLLGSLLFFYIVLWFVFLTGVLYTSLGLVLNKFHWLLPEDCVLGISNVLFALLVLAFSRFELSLLTLKDLPIPSWSFPWVILIACQALFPSSPFTGHVSGVIAGTLFVHQICIIPSFRTLLKVEECPLFSWMLHIPGYIPTHVALEEVERFHVRLFSRESSKKHIWWLKWFSLGCDCWDNNTCHASPRITPQNENSEKLTSVVVNGNRSHPSSRSSSEGREQEFRKLLEADKV</sequence>
<keyword evidence="3" id="KW-0645">Protease</keyword>
<dbReference type="AlphaFoldDB" id="A0AAV9IHF5"/>
<accession>A0AAV9IHF5</accession>
<evidence type="ECO:0000256" key="8">
    <source>
        <dbReference type="SAM" id="MobiDB-lite"/>
    </source>
</evidence>
<evidence type="ECO:0000256" key="3">
    <source>
        <dbReference type="ARBA" id="ARBA00022670"/>
    </source>
</evidence>
<name>A0AAV9IHF5_9RHOD</name>
<evidence type="ECO:0000259" key="10">
    <source>
        <dbReference type="Pfam" id="PF01694"/>
    </source>
</evidence>
<reference evidence="11 12" key="1">
    <citation type="submission" date="2022-07" db="EMBL/GenBank/DDBJ databases">
        <title>Genome-wide signatures of adaptation to extreme environments.</title>
        <authorList>
            <person name="Cho C.H."/>
            <person name="Yoon H.S."/>
        </authorList>
    </citation>
    <scope>NUCLEOTIDE SEQUENCE [LARGE SCALE GENOMIC DNA]</scope>
    <source>
        <strain evidence="11 12">108.79 E11</strain>
    </source>
</reference>
<dbReference type="PANTHER" id="PTHR43066">
    <property type="entry name" value="RHOMBOID-RELATED PROTEIN"/>
    <property type="match status" value="1"/>
</dbReference>
<evidence type="ECO:0000256" key="9">
    <source>
        <dbReference type="SAM" id="Phobius"/>
    </source>
</evidence>
<evidence type="ECO:0000256" key="2">
    <source>
        <dbReference type="ARBA" id="ARBA00009045"/>
    </source>
</evidence>
<comment type="subcellular location">
    <subcellularLocation>
        <location evidence="1">Membrane</location>
        <topology evidence="1">Multi-pass membrane protein</topology>
    </subcellularLocation>
</comment>
<protein>
    <recommendedName>
        <fullName evidence="10">Peptidase S54 rhomboid domain-containing protein</fullName>
    </recommendedName>
</protein>
<evidence type="ECO:0000256" key="4">
    <source>
        <dbReference type="ARBA" id="ARBA00022692"/>
    </source>
</evidence>
<feature type="transmembrane region" description="Helical" evidence="9">
    <location>
        <begin position="85"/>
        <end position="111"/>
    </location>
</feature>
<dbReference type="EMBL" id="JANCYU010000045">
    <property type="protein sequence ID" value="KAK4526890.1"/>
    <property type="molecule type" value="Genomic_DNA"/>
</dbReference>
<dbReference type="GO" id="GO:0004252">
    <property type="term" value="F:serine-type endopeptidase activity"/>
    <property type="evidence" value="ECO:0007669"/>
    <property type="project" value="InterPro"/>
</dbReference>
<keyword evidence="5" id="KW-0378">Hydrolase</keyword>
<gene>
    <name evidence="11" type="ORF">GAYE_SCF29G4808</name>
</gene>
<dbReference type="InterPro" id="IPR035952">
    <property type="entry name" value="Rhomboid-like_sf"/>
</dbReference>
<feature type="transmembrane region" description="Helical" evidence="9">
    <location>
        <begin position="123"/>
        <end position="146"/>
    </location>
</feature>
<dbReference type="Gene3D" id="1.20.1540.10">
    <property type="entry name" value="Rhomboid-like"/>
    <property type="match status" value="1"/>
</dbReference>
<dbReference type="Pfam" id="PF01694">
    <property type="entry name" value="Rhomboid"/>
    <property type="match status" value="1"/>
</dbReference>
<evidence type="ECO:0000256" key="6">
    <source>
        <dbReference type="ARBA" id="ARBA00022989"/>
    </source>
</evidence>
<comment type="similarity">
    <text evidence="2">Belongs to the peptidase S54 family.</text>
</comment>
<dbReference type="Proteomes" id="UP001300502">
    <property type="component" value="Unassembled WGS sequence"/>
</dbReference>
<evidence type="ECO:0000313" key="11">
    <source>
        <dbReference type="EMBL" id="KAK4526890.1"/>
    </source>
</evidence>
<evidence type="ECO:0000256" key="7">
    <source>
        <dbReference type="ARBA" id="ARBA00023136"/>
    </source>
</evidence>
<keyword evidence="7 9" id="KW-0472">Membrane</keyword>
<dbReference type="GO" id="GO:0016020">
    <property type="term" value="C:membrane"/>
    <property type="evidence" value="ECO:0007669"/>
    <property type="project" value="UniProtKB-SubCell"/>
</dbReference>
<evidence type="ECO:0000256" key="1">
    <source>
        <dbReference type="ARBA" id="ARBA00004141"/>
    </source>
</evidence>
<dbReference type="PANTHER" id="PTHR43066:SF1">
    <property type="entry name" value="RHOMBOID PROTEIN 2"/>
    <property type="match status" value="1"/>
</dbReference>